<accession>A0ABQ8FZZ1</accession>
<dbReference type="EMBL" id="JAGTJR010000034">
    <property type="protein sequence ID" value="KAH7036734.1"/>
    <property type="molecule type" value="Genomic_DNA"/>
</dbReference>
<proteinExistence type="predicted"/>
<sequence>MVWPDGHAGVGLVWAENGQRDEMAVTGSSFGLETASSSTASLSPAWSAESEEDVDTPFQHLGTAEEACLPPAVDFIRRPRVLSKGRKRGLVRENWGTNGTPVQIFVDGTDELGEKRNRGLSDYIGPELGLPVCSGVLTQFCGTGFSEVRESSEQTVVEKARKNRPRRLNIEPTPHRVAARDSKKYFRKPNRKAGSASPTVRTIAASELPLSDGFQIDLREEEEQDPFMGADQAGKGNSLQMATQTAQATSSFSMEKIDTALERLWNLYANGNAHSRHRLLQDLQVAINLQEMATRNSRFEH</sequence>
<gene>
    <name evidence="1" type="ORF">B0J12DRAFT_677881</name>
</gene>
<reference evidence="1 2" key="1">
    <citation type="journal article" date="2021" name="Nat. Commun.">
        <title>Genetic determinants of endophytism in the Arabidopsis root mycobiome.</title>
        <authorList>
            <person name="Mesny F."/>
            <person name="Miyauchi S."/>
            <person name="Thiergart T."/>
            <person name="Pickel B."/>
            <person name="Atanasova L."/>
            <person name="Karlsson M."/>
            <person name="Huettel B."/>
            <person name="Barry K.W."/>
            <person name="Haridas S."/>
            <person name="Chen C."/>
            <person name="Bauer D."/>
            <person name="Andreopoulos W."/>
            <person name="Pangilinan J."/>
            <person name="LaButti K."/>
            <person name="Riley R."/>
            <person name="Lipzen A."/>
            <person name="Clum A."/>
            <person name="Drula E."/>
            <person name="Henrissat B."/>
            <person name="Kohler A."/>
            <person name="Grigoriev I.V."/>
            <person name="Martin F.M."/>
            <person name="Hacquard S."/>
        </authorList>
    </citation>
    <scope>NUCLEOTIDE SEQUENCE [LARGE SCALE GENOMIC DNA]</scope>
    <source>
        <strain evidence="1 2">MPI-SDFR-AT-0080</strain>
    </source>
</reference>
<evidence type="ECO:0000313" key="1">
    <source>
        <dbReference type="EMBL" id="KAH7036734.1"/>
    </source>
</evidence>
<dbReference type="Proteomes" id="UP000774617">
    <property type="component" value="Unassembled WGS sequence"/>
</dbReference>
<evidence type="ECO:0000313" key="2">
    <source>
        <dbReference type="Proteomes" id="UP000774617"/>
    </source>
</evidence>
<protein>
    <submittedName>
        <fullName evidence="1">Uncharacterized protein</fullName>
    </submittedName>
</protein>
<keyword evidence="2" id="KW-1185">Reference proteome</keyword>
<comment type="caution">
    <text evidence="1">The sequence shown here is derived from an EMBL/GenBank/DDBJ whole genome shotgun (WGS) entry which is preliminary data.</text>
</comment>
<name>A0ABQ8FZZ1_9PEZI</name>
<organism evidence="1 2">
    <name type="scientific">Macrophomina phaseolina</name>
    <dbReference type="NCBI Taxonomy" id="35725"/>
    <lineage>
        <taxon>Eukaryota</taxon>
        <taxon>Fungi</taxon>
        <taxon>Dikarya</taxon>
        <taxon>Ascomycota</taxon>
        <taxon>Pezizomycotina</taxon>
        <taxon>Dothideomycetes</taxon>
        <taxon>Dothideomycetes incertae sedis</taxon>
        <taxon>Botryosphaeriales</taxon>
        <taxon>Botryosphaeriaceae</taxon>
        <taxon>Macrophomina</taxon>
    </lineage>
</organism>